<keyword evidence="1" id="KW-0812">Transmembrane</keyword>
<keyword evidence="1" id="KW-0472">Membrane</keyword>
<dbReference type="InterPro" id="IPR036259">
    <property type="entry name" value="MFS_trans_sf"/>
</dbReference>
<name>A0A9K3GQD9_9EUKA</name>
<accession>A0A9K3GQD9</accession>
<evidence type="ECO:0000256" key="1">
    <source>
        <dbReference type="SAM" id="Phobius"/>
    </source>
</evidence>
<sequence length="116" mass="12467">NGGFNYYWMFAARVLAGIASAFFVAPGFAFVQENSNAKAGCPKGQAKRLSMHAIETAVVGLCFGGILAVDKNNDVRGASLGDSLVWATTFTFVGAIVWFLVTPDKYGIRLAQQKNR</sequence>
<keyword evidence="1" id="KW-1133">Transmembrane helix</keyword>
<organism evidence="2 3">
    <name type="scientific">Kipferlia bialata</name>
    <dbReference type="NCBI Taxonomy" id="797122"/>
    <lineage>
        <taxon>Eukaryota</taxon>
        <taxon>Metamonada</taxon>
        <taxon>Carpediemonas-like organisms</taxon>
        <taxon>Kipferlia</taxon>
    </lineage>
</organism>
<gene>
    <name evidence="2" type="ORF">KIPB_014959</name>
</gene>
<reference evidence="2 3" key="1">
    <citation type="journal article" date="2018" name="PLoS ONE">
        <title>The draft genome of Kipferlia bialata reveals reductive genome evolution in fornicate parasites.</title>
        <authorList>
            <person name="Tanifuji G."/>
            <person name="Takabayashi S."/>
            <person name="Kume K."/>
            <person name="Takagi M."/>
            <person name="Nakayama T."/>
            <person name="Kamikawa R."/>
            <person name="Inagaki Y."/>
            <person name="Hashimoto T."/>
        </authorList>
    </citation>
    <scope>NUCLEOTIDE SEQUENCE [LARGE SCALE GENOMIC DNA]</scope>
    <source>
        <strain evidence="2">NY0173</strain>
    </source>
</reference>
<keyword evidence="3" id="KW-1185">Reference proteome</keyword>
<protein>
    <submittedName>
        <fullName evidence="2">Uncharacterized protein</fullName>
    </submittedName>
</protein>
<feature type="transmembrane region" description="Helical" evidence="1">
    <location>
        <begin position="52"/>
        <end position="69"/>
    </location>
</feature>
<dbReference type="Proteomes" id="UP000265618">
    <property type="component" value="Unassembled WGS sequence"/>
</dbReference>
<feature type="transmembrane region" description="Helical" evidence="1">
    <location>
        <begin position="6"/>
        <end position="31"/>
    </location>
</feature>
<evidence type="ECO:0000313" key="2">
    <source>
        <dbReference type="EMBL" id="GIQ91617.1"/>
    </source>
</evidence>
<dbReference type="EMBL" id="BDIP01008035">
    <property type="protein sequence ID" value="GIQ91617.1"/>
    <property type="molecule type" value="Genomic_DNA"/>
</dbReference>
<proteinExistence type="predicted"/>
<comment type="caution">
    <text evidence="2">The sequence shown here is derived from an EMBL/GenBank/DDBJ whole genome shotgun (WGS) entry which is preliminary data.</text>
</comment>
<dbReference type="AlphaFoldDB" id="A0A9K3GQD9"/>
<dbReference type="SUPFAM" id="SSF103473">
    <property type="entry name" value="MFS general substrate transporter"/>
    <property type="match status" value="1"/>
</dbReference>
<evidence type="ECO:0000313" key="3">
    <source>
        <dbReference type="Proteomes" id="UP000265618"/>
    </source>
</evidence>
<feature type="transmembrane region" description="Helical" evidence="1">
    <location>
        <begin position="84"/>
        <end position="101"/>
    </location>
</feature>
<feature type="non-terminal residue" evidence="2">
    <location>
        <position position="1"/>
    </location>
</feature>